<feature type="domain" description="VOC" evidence="2">
    <location>
        <begin position="152"/>
        <end position="267"/>
    </location>
</feature>
<dbReference type="EMBL" id="QEKO01000001">
    <property type="protein sequence ID" value="PVY67960.1"/>
    <property type="molecule type" value="Genomic_DNA"/>
</dbReference>
<dbReference type="AlphaFoldDB" id="A0A2U1CPY5"/>
<dbReference type="STRING" id="1231391.GCA_000308195_01746"/>
<dbReference type="Proteomes" id="UP000246145">
    <property type="component" value="Unassembled WGS sequence"/>
</dbReference>
<organism evidence="3 4">
    <name type="scientific">Pusillimonas noertemannii</name>
    <dbReference type="NCBI Taxonomy" id="305977"/>
    <lineage>
        <taxon>Bacteria</taxon>
        <taxon>Pseudomonadati</taxon>
        <taxon>Pseudomonadota</taxon>
        <taxon>Betaproteobacteria</taxon>
        <taxon>Burkholderiales</taxon>
        <taxon>Alcaligenaceae</taxon>
        <taxon>Pusillimonas</taxon>
    </lineage>
</organism>
<dbReference type="RefSeq" id="WP_116517249.1">
    <property type="nucleotide sequence ID" value="NZ_JACCEX010000001.1"/>
</dbReference>
<evidence type="ECO:0000313" key="4">
    <source>
        <dbReference type="Proteomes" id="UP000246145"/>
    </source>
</evidence>
<proteinExistence type="predicted"/>
<protein>
    <submittedName>
        <fullName evidence="3">Catechol 2,3-dioxygenase-like lactoylglutathione lyase family enzyme</fullName>
    </submittedName>
</protein>
<dbReference type="GO" id="GO:0046872">
    <property type="term" value="F:metal ion binding"/>
    <property type="evidence" value="ECO:0007669"/>
    <property type="project" value="UniProtKB-KW"/>
</dbReference>
<evidence type="ECO:0000259" key="2">
    <source>
        <dbReference type="PROSITE" id="PS51819"/>
    </source>
</evidence>
<dbReference type="GO" id="GO:0046491">
    <property type="term" value="P:L-methylmalonyl-CoA metabolic process"/>
    <property type="evidence" value="ECO:0007669"/>
    <property type="project" value="TreeGrafter"/>
</dbReference>
<sequence>MIRSLLHVGMIVPDLEVGRAFYELFGLQARASGNDLVFRCQGRDQDQIRLMQGPRKKLAYTSLGTNQAGMAALTSSLRQAGVAIQGAPFDVPFGGIWFQDPHGDWLNVQVAEPAPASTETLPPEINAHGRYRRVGLRACSVETRHKKAKPLRLGHLIKFSPDVPRSVQFYTQVLGMKVSDQAGDVIAFLRGAAGGDHHMVAFAKSTHTGLHHVSFEVADLDEIEIGAQTLLRAGYRDAFGLGRHIGGSNYFHYIRDPWGSLAEYFWDIDVIPEDDSDWQPLVADSPKDVIAVWAASPPPEDFILNFEEA</sequence>
<dbReference type="InterPro" id="IPR037523">
    <property type="entry name" value="VOC_core"/>
</dbReference>
<dbReference type="Pfam" id="PF00903">
    <property type="entry name" value="Glyoxalase"/>
    <property type="match status" value="1"/>
</dbReference>
<dbReference type="PROSITE" id="PS51819">
    <property type="entry name" value="VOC"/>
    <property type="match status" value="1"/>
</dbReference>
<keyword evidence="1" id="KW-0479">Metal-binding</keyword>
<keyword evidence="3" id="KW-0223">Dioxygenase</keyword>
<dbReference type="GO" id="GO:0051213">
    <property type="term" value="F:dioxygenase activity"/>
    <property type="evidence" value="ECO:0007669"/>
    <property type="project" value="UniProtKB-KW"/>
</dbReference>
<dbReference type="InterPro" id="IPR029068">
    <property type="entry name" value="Glyas_Bleomycin-R_OHBP_Dase"/>
</dbReference>
<accession>A0A2U1CPY5</accession>
<evidence type="ECO:0000256" key="1">
    <source>
        <dbReference type="ARBA" id="ARBA00022723"/>
    </source>
</evidence>
<dbReference type="SUPFAM" id="SSF54593">
    <property type="entry name" value="Glyoxalase/Bleomycin resistance protein/Dihydroxybiphenyl dioxygenase"/>
    <property type="match status" value="2"/>
</dbReference>
<keyword evidence="3" id="KW-0560">Oxidoreductase</keyword>
<gene>
    <name evidence="3" type="ORF">C7440_0346</name>
</gene>
<keyword evidence="4" id="KW-1185">Reference proteome</keyword>
<dbReference type="Gene3D" id="3.10.180.10">
    <property type="entry name" value="2,3-Dihydroxybiphenyl 1,2-Dioxygenase, domain 1"/>
    <property type="match status" value="2"/>
</dbReference>
<reference evidence="3 4" key="1">
    <citation type="submission" date="2018-04" db="EMBL/GenBank/DDBJ databases">
        <title>Genomic Encyclopedia of Type Strains, Phase IV (KMG-IV): sequencing the most valuable type-strain genomes for metagenomic binning, comparative biology and taxonomic classification.</title>
        <authorList>
            <person name="Goeker M."/>
        </authorList>
    </citation>
    <scope>NUCLEOTIDE SEQUENCE [LARGE SCALE GENOMIC DNA]</scope>
    <source>
        <strain evidence="3 4">DSM 10065</strain>
    </source>
</reference>
<keyword evidence="3" id="KW-0456">Lyase</keyword>
<evidence type="ECO:0000313" key="3">
    <source>
        <dbReference type="EMBL" id="PVY67960.1"/>
    </source>
</evidence>
<dbReference type="PANTHER" id="PTHR43048:SF3">
    <property type="entry name" value="METHYLMALONYL-COA EPIMERASE, MITOCHONDRIAL"/>
    <property type="match status" value="1"/>
</dbReference>
<dbReference type="OrthoDB" id="8676366at2"/>
<name>A0A2U1CPY5_9BURK</name>
<dbReference type="GO" id="GO:0016829">
    <property type="term" value="F:lyase activity"/>
    <property type="evidence" value="ECO:0007669"/>
    <property type="project" value="UniProtKB-KW"/>
</dbReference>
<dbReference type="InterPro" id="IPR004360">
    <property type="entry name" value="Glyas_Fos-R_dOase_dom"/>
</dbReference>
<dbReference type="GO" id="GO:0004493">
    <property type="term" value="F:methylmalonyl-CoA epimerase activity"/>
    <property type="evidence" value="ECO:0007669"/>
    <property type="project" value="TreeGrafter"/>
</dbReference>
<dbReference type="InterPro" id="IPR051785">
    <property type="entry name" value="MMCE/EMCE_epimerase"/>
</dbReference>
<comment type="caution">
    <text evidence="3">The sequence shown here is derived from an EMBL/GenBank/DDBJ whole genome shotgun (WGS) entry which is preliminary data.</text>
</comment>
<dbReference type="PANTHER" id="PTHR43048">
    <property type="entry name" value="METHYLMALONYL-COA EPIMERASE"/>
    <property type="match status" value="1"/>
</dbReference>